<comment type="subcellular location">
    <subcellularLocation>
        <location evidence="1">Cell membrane</location>
        <topology evidence="1">Multi-pass membrane protein</topology>
    </subcellularLocation>
</comment>
<dbReference type="Pfam" id="PF12679">
    <property type="entry name" value="ABC2_membrane_2"/>
    <property type="match status" value="1"/>
</dbReference>
<keyword evidence="5 6" id="KW-0472">Membrane</keyword>
<protein>
    <submittedName>
        <fullName evidence="7">ABC-2 type transport system permease protein</fullName>
    </submittedName>
</protein>
<dbReference type="GO" id="GO:0005886">
    <property type="term" value="C:plasma membrane"/>
    <property type="evidence" value="ECO:0007669"/>
    <property type="project" value="UniProtKB-SubCell"/>
</dbReference>
<evidence type="ECO:0000256" key="4">
    <source>
        <dbReference type="ARBA" id="ARBA00022989"/>
    </source>
</evidence>
<dbReference type="STRING" id="1121391.SAMN02745206_01359"/>
<feature type="transmembrane region" description="Helical" evidence="6">
    <location>
        <begin position="179"/>
        <end position="198"/>
    </location>
</feature>
<evidence type="ECO:0000313" key="8">
    <source>
        <dbReference type="Proteomes" id="UP000184076"/>
    </source>
</evidence>
<dbReference type="GO" id="GO:0140359">
    <property type="term" value="F:ABC-type transporter activity"/>
    <property type="evidence" value="ECO:0007669"/>
    <property type="project" value="InterPro"/>
</dbReference>
<keyword evidence="2" id="KW-1003">Cell membrane</keyword>
<keyword evidence="8" id="KW-1185">Reference proteome</keyword>
<feature type="transmembrane region" description="Helical" evidence="6">
    <location>
        <begin position="232"/>
        <end position="250"/>
    </location>
</feature>
<dbReference type="RefSeq" id="WP_245795144.1">
    <property type="nucleotide sequence ID" value="NZ_FQVB01000011.1"/>
</dbReference>
<gene>
    <name evidence="7" type="ORF">SAMN02745206_01359</name>
</gene>
<accession>A0A1M4Z113</accession>
<organism evidence="7 8">
    <name type="scientific">Desulfacinum infernum DSM 9756</name>
    <dbReference type="NCBI Taxonomy" id="1121391"/>
    <lineage>
        <taxon>Bacteria</taxon>
        <taxon>Pseudomonadati</taxon>
        <taxon>Thermodesulfobacteriota</taxon>
        <taxon>Syntrophobacteria</taxon>
        <taxon>Syntrophobacterales</taxon>
        <taxon>Syntrophobacteraceae</taxon>
        <taxon>Desulfacinum</taxon>
    </lineage>
</organism>
<feature type="transmembrane region" description="Helical" evidence="6">
    <location>
        <begin position="118"/>
        <end position="139"/>
    </location>
</feature>
<dbReference type="AlphaFoldDB" id="A0A1M4Z113"/>
<reference evidence="8" key="1">
    <citation type="submission" date="2016-11" db="EMBL/GenBank/DDBJ databases">
        <authorList>
            <person name="Varghese N."/>
            <person name="Submissions S."/>
        </authorList>
    </citation>
    <scope>NUCLEOTIDE SEQUENCE [LARGE SCALE GENOMIC DNA]</scope>
    <source>
        <strain evidence="8">DSM 9756</strain>
    </source>
</reference>
<sequence length="257" mass="28877">MMRGFVSVYRKELYLLFASPIFYAVAFIFLVLNGYFFYSSVAYYNLLSFQAGQNPFMAGQLNLMDMVVRPLFMDICIVLLLVAPLLTMRTYADERKTGTVELLFTLPVTDGGALAAKFLGVLTVLFVLLAGTLPGMALLEYLSDLNWKAVLCGYLGLFLLGSAFMALGVFTSSLSRNQIIAAVLSFGALLLFWVISWMSSVLGPGASRIIEYLSIIRHFDTFSKGVLDSRDVIYYLLFIAFFLFVTLRQIESYRWRG</sequence>
<proteinExistence type="predicted"/>
<evidence type="ECO:0000256" key="6">
    <source>
        <dbReference type="SAM" id="Phobius"/>
    </source>
</evidence>
<dbReference type="EMBL" id="FQVB01000011">
    <property type="protein sequence ID" value="SHF11276.1"/>
    <property type="molecule type" value="Genomic_DNA"/>
</dbReference>
<dbReference type="PANTHER" id="PTHR30294:SF29">
    <property type="entry name" value="MULTIDRUG ABC TRANSPORTER PERMEASE YBHS-RELATED"/>
    <property type="match status" value="1"/>
</dbReference>
<evidence type="ECO:0000313" key="7">
    <source>
        <dbReference type="EMBL" id="SHF11276.1"/>
    </source>
</evidence>
<keyword evidence="3 6" id="KW-0812">Transmembrane</keyword>
<feature type="transmembrane region" description="Helical" evidence="6">
    <location>
        <begin position="145"/>
        <end position="167"/>
    </location>
</feature>
<keyword evidence="4 6" id="KW-1133">Transmembrane helix</keyword>
<dbReference type="Proteomes" id="UP000184076">
    <property type="component" value="Unassembled WGS sequence"/>
</dbReference>
<dbReference type="InterPro" id="IPR051449">
    <property type="entry name" value="ABC-2_transporter_component"/>
</dbReference>
<evidence type="ECO:0000256" key="3">
    <source>
        <dbReference type="ARBA" id="ARBA00022692"/>
    </source>
</evidence>
<feature type="transmembrane region" description="Helical" evidence="6">
    <location>
        <begin position="12"/>
        <end position="38"/>
    </location>
</feature>
<evidence type="ECO:0000256" key="2">
    <source>
        <dbReference type="ARBA" id="ARBA00022475"/>
    </source>
</evidence>
<evidence type="ECO:0000256" key="5">
    <source>
        <dbReference type="ARBA" id="ARBA00023136"/>
    </source>
</evidence>
<dbReference type="PANTHER" id="PTHR30294">
    <property type="entry name" value="MEMBRANE COMPONENT OF ABC TRANSPORTER YHHJ-RELATED"/>
    <property type="match status" value="1"/>
</dbReference>
<feature type="transmembrane region" description="Helical" evidence="6">
    <location>
        <begin position="67"/>
        <end position="86"/>
    </location>
</feature>
<name>A0A1M4Z113_9BACT</name>
<evidence type="ECO:0000256" key="1">
    <source>
        <dbReference type="ARBA" id="ARBA00004651"/>
    </source>
</evidence>